<feature type="coiled-coil region" evidence="1">
    <location>
        <begin position="38"/>
        <end position="65"/>
    </location>
</feature>
<dbReference type="EMBL" id="UINC01221834">
    <property type="protein sequence ID" value="SVE50330.1"/>
    <property type="molecule type" value="Genomic_DNA"/>
</dbReference>
<proteinExistence type="predicted"/>
<accession>A0A383E1M3</accession>
<keyword evidence="1" id="KW-0175">Coiled coil</keyword>
<evidence type="ECO:0000256" key="1">
    <source>
        <dbReference type="SAM" id="Coils"/>
    </source>
</evidence>
<gene>
    <name evidence="2" type="ORF">METZ01_LOCUS503184</name>
</gene>
<organism evidence="2">
    <name type="scientific">marine metagenome</name>
    <dbReference type="NCBI Taxonomy" id="408172"/>
    <lineage>
        <taxon>unclassified sequences</taxon>
        <taxon>metagenomes</taxon>
        <taxon>ecological metagenomes</taxon>
    </lineage>
</organism>
<reference evidence="2" key="1">
    <citation type="submission" date="2018-05" db="EMBL/GenBank/DDBJ databases">
        <authorList>
            <person name="Lanie J.A."/>
            <person name="Ng W.-L."/>
            <person name="Kazmierczak K.M."/>
            <person name="Andrzejewski T.M."/>
            <person name="Davidsen T.M."/>
            <person name="Wayne K.J."/>
            <person name="Tettelin H."/>
            <person name="Glass J.I."/>
            <person name="Rusch D."/>
            <person name="Podicherti R."/>
            <person name="Tsui H.-C.T."/>
            <person name="Winkler M.E."/>
        </authorList>
    </citation>
    <scope>NUCLEOTIDE SEQUENCE</scope>
</reference>
<sequence>MYRHRWNKSREQAADTLRKIENDEPIEPWECTFARFEYAVTKENFQKYQQEVSSANQEIEDAKRLLTI</sequence>
<feature type="non-terminal residue" evidence="2">
    <location>
        <position position="68"/>
    </location>
</feature>
<protein>
    <submittedName>
        <fullName evidence="2">Uncharacterized protein</fullName>
    </submittedName>
</protein>
<dbReference type="AlphaFoldDB" id="A0A383E1M3"/>
<evidence type="ECO:0000313" key="2">
    <source>
        <dbReference type="EMBL" id="SVE50330.1"/>
    </source>
</evidence>
<name>A0A383E1M3_9ZZZZ</name>